<accession>A0A164Z3F1</accession>
<feature type="region of interest" description="Disordered" evidence="1">
    <location>
        <begin position="1"/>
        <end position="39"/>
    </location>
</feature>
<reference evidence="3" key="1">
    <citation type="submission" date="2016-02" db="EMBL/GenBank/DDBJ databases">
        <authorList>
            <person name="liu f."/>
        </authorList>
    </citation>
    <scope>NUCLEOTIDE SEQUENCE [LARGE SCALE GENOMIC DNA]</scope>
</reference>
<organism evidence="2 3">
    <name type="scientific">Candidatus Synechococcus spongiarum</name>
    <dbReference type="NCBI Taxonomy" id="431041"/>
    <lineage>
        <taxon>Bacteria</taxon>
        <taxon>Bacillati</taxon>
        <taxon>Cyanobacteriota</taxon>
        <taxon>Cyanophyceae</taxon>
        <taxon>Synechococcales</taxon>
        <taxon>Synechococcaceae</taxon>
        <taxon>Synechococcus</taxon>
    </lineage>
</organism>
<protein>
    <submittedName>
        <fullName evidence="2">Uncharacterized protein</fullName>
    </submittedName>
</protein>
<evidence type="ECO:0000313" key="2">
    <source>
        <dbReference type="EMBL" id="SAY38415.1"/>
    </source>
</evidence>
<evidence type="ECO:0000256" key="1">
    <source>
        <dbReference type="SAM" id="MobiDB-lite"/>
    </source>
</evidence>
<dbReference type="AlphaFoldDB" id="A0A164Z3F1"/>
<name>A0A164Z3F1_9SYNE</name>
<proteinExistence type="predicted"/>
<evidence type="ECO:0000313" key="3">
    <source>
        <dbReference type="Proteomes" id="UP000182631"/>
    </source>
</evidence>
<gene>
    <name evidence="2" type="ORF">FLM9_273</name>
</gene>
<dbReference type="Proteomes" id="UP000182631">
    <property type="component" value="Unassembled WGS sequence"/>
</dbReference>
<sequence>MSTVLPRAAAVVHHGSGNPGPGVAGRLSPTGDALQFRSA</sequence>
<keyword evidence="3" id="KW-1185">Reference proteome</keyword>
<dbReference type="EMBL" id="FITM01000029">
    <property type="protein sequence ID" value="SAY38415.1"/>
    <property type="molecule type" value="Genomic_DNA"/>
</dbReference>